<dbReference type="InterPro" id="IPR050487">
    <property type="entry name" value="FtsQ_DivIB"/>
</dbReference>
<keyword evidence="5" id="KW-1133">Transmembrane helix</keyword>
<protein>
    <submittedName>
        <fullName evidence="9">Cell division protein FtsQ</fullName>
    </submittedName>
</protein>
<keyword evidence="4" id="KW-0812">Transmembrane</keyword>
<proteinExistence type="predicted"/>
<accession>A0A0D8ZNV1</accession>
<keyword evidence="3 9" id="KW-0132">Cell division</keyword>
<evidence type="ECO:0000256" key="5">
    <source>
        <dbReference type="ARBA" id="ARBA00022989"/>
    </source>
</evidence>
<organism evidence="9 10">
    <name type="scientific">Aliterella atlantica CENA595</name>
    <dbReference type="NCBI Taxonomy" id="1618023"/>
    <lineage>
        <taxon>Bacteria</taxon>
        <taxon>Bacillati</taxon>
        <taxon>Cyanobacteriota</taxon>
        <taxon>Cyanophyceae</taxon>
        <taxon>Chroococcidiopsidales</taxon>
        <taxon>Aliterellaceae</taxon>
        <taxon>Aliterella</taxon>
    </lineage>
</organism>
<reference evidence="9 10" key="1">
    <citation type="submission" date="2015-02" db="EMBL/GenBank/DDBJ databases">
        <title>Draft genome of a novel marine cyanobacterium (Chroococcales) isolated from South Atlantic Ocean.</title>
        <authorList>
            <person name="Rigonato J."/>
            <person name="Alvarenga D.O."/>
            <person name="Branco L.H."/>
            <person name="Varani A.M."/>
            <person name="Brandini F.P."/>
            <person name="Fiore M.F."/>
        </authorList>
    </citation>
    <scope>NUCLEOTIDE SEQUENCE [LARGE SCALE GENOMIC DNA]</scope>
    <source>
        <strain evidence="9 10">CENA595</strain>
    </source>
</reference>
<evidence type="ECO:0000256" key="1">
    <source>
        <dbReference type="ARBA" id="ARBA00004370"/>
    </source>
</evidence>
<dbReference type="PANTHER" id="PTHR37820">
    <property type="entry name" value="CELL DIVISION PROTEIN DIVIB"/>
    <property type="match status" value="1"/>
</dbReference>
<dbReference type="Proteomes" id="UP000032452">
    <property type="component" value="Unassembled WGS sequence"/>
</dbReference>
<dbReference type="AlphaFoldDB" id="A0A0D8ZNV1"/>
<evidence type="ECO:0000256" key="2">
    <source>
        <dbReference type="ARBA" id="ARBA00022475"/>
    </source>
</evidence>
<evidence type="ECO:0000256" key="3">
    <source>
        <dbReference type="ARBA" id="ARBA00022618"/>
    </source>
</evidence>
<keyword evidence="6" id="KW-0472">Membrane</keyword>
<dbReference type="GO" id="GO:0005886">
    <property type="term" value="C:plasma membrane"/>
    <property type="evidence" value="ECO:0007669"/>
    <property type="project" value="TreeGrafter"/>
</dbReference>
<feature type="domain" description="POTRA" evidence="8">
    <location>
        <begin position="56"/>
        <end position="125"/>
    </location>
</feature>
<dbReference type="OrthoDB" id="527430at2"/>
<dbReference type="PROSITE" id="PS51779">
    <property type="entry name" value="POTRA"/>
    <property type="match status" value="1"/>
</dbReference>
<gene>
    <name evidence="9" type="ORF">UH38_20565</name>
</gene>
<evidence type="ECO:0000259" key="8">
    <source>
        <dbReference type="PROSITE" id="PS51779"/>
    </source>
</evidence>
<evidence type="ECO:0000313" key="10">
    <source>
        <dbReference type="Proteomes" id="UP000032452"/>
    </source>
</evidence>
<keyword evidence="7" id="KW-0131">Cell cycle</keyword>
<dbReference type="Gene3D" id="3.10.20.310">
    <property type="entry name" value="membrane protein fhac"/>
    <property type="match status" value="1"/>
</dbReference>
<dbReference type="GO" id="GO:0051301">
    <property type="term" value="P:cell division"/>
    <property type="evidence" value="ECO:0007669"/>
    <property type="project" value="UniProtKB-KW"/>
</dbReference>
<comment type="caution">
    <text evidence="9">The sequence shown here is derived from an EMBL/GenBank/DDBJ whole genome shotgun (WGS) entry which is preliminary data.</text>
</comment>
<dbReference type="PANTHER" id="PTHR37820:SF1">
    <property type="entry name" value="CELL DIVISION PROTEIN FTSQ"/>
    <property type="match status" value="1"/>
</dbReference>
<dbReference type="STRING" id="1618023.UH38_20565"/>
<evidence type="ECO:0000256" key="7">
    <source>
        <dbReference type="ARBA" id="ARBA00023306"/>
    </source>
</evidence>
<sequence length="272" mass="30796">MKDITPISQLELEQRRSVLRRTRRIEQAQSIWRTLAASCLLGGLIWGVNQPIWVVKEAKQITIFGNKLLSTQAIQSYLPVAYPKSLLEIQPEELARALESQPTIADASITRKLFPPRVTLQVQERVPVAVAITKTRALPTTGLIAEDGVWIPIQSYAAPNSTSFQMPKLKVLGQVEQYQPYWRELYQTVSKAQVKITEIDCQNPHNLILKTELGNVHLGPYSPLLTKQLQVLQRMGSLPTKVPHSQINYIDLSNPDNPYIQTKFLEPKTKQN</sequence>
<dbReference type="EMBL" id="JYON01000029">
    <property type="protein sequence ID" value="KJH70027.1"/>
    <property type="molecule type" value="Genomic_DNA"/>
</dbReference>
<name>A0A0D8ZNV1_9CYAN</name>
<evidence type="ECO:0000256" key="4">
    <source>
        <dbReference type="ARBA" id="ARBA00022692"/>
    </source>
</evidence>
<keyword evidence="2" id="KW-1003">Cell membrane</keyword>
<keyword evidence="10" id="KW-1185">Reference proteome</keyword>
<dbReference type="RefSeq" id="WP_045056571.1">
    <property type="nucleotide sequence ID" value="NZ_CAWMDP010000025.1"/>
</dbReference>
<comment type="subcellular location">
    <subcellularLocation>
        <location evidence="1">Membrane</location>
    </subcellularLocation>
</comment>
<dbReference type="InterPro" id="IPR013685">
    <property type="entry name" value="POTRA_FtsQ_type"/>
</dbReference>
<dbReference type="InterPro" id="IPR034746">
    <property type="entry name" value="POTRA"/>
</dbReference>
<dbReference type="Pfam" id="PF08478">
    <property type="entry name" value="POTRA_1"/>
    <property type="match status" value="1"/>
</dbReference>
<dbReference type="PATRIC" id="fig|1618023.3.peg.2169"/>
<evidence type="ECO:0000256" key="6">
    <source>
        <dbReference type="ARBA" id="ARBA00023136"/>
    </source>
</evidence>
<evidence type="ECO:0000313" key="9">
    <source>
        <dbReference type="EMBL" id="KJH70027.1"/>
    </source>
</evidence>